<evidence type="ECO:0000313" key="3">
    <source>
        <dbReference type="EMBL" id="MBD2847321.1"/>
    </source>
</evidence>
<keyword evidence="4" id="KW-1185">Reference proteome</keyword>
<feature type="transmembrane region" description="Helical" evidence="1">
    <location>
        <begin position="111"/>
        <end position="129"/>
    </location>
</feature>
<reference evidence="3" key="1">
    <citation type="submission" date="2020-09" db="EMBL/GenBank/DDBJ databases">
        <title>A novel bacterium of genus Paenibacillus, isolated from South China Sea.</title>
        <authorList>
            <person name="Huang H."/>
            <person name="Mo K."/>
            <person name="Hu Y."/>
        </authorList>
    </citation>
    <scope>NUCLEOTIDE SEQUENCE</scope>
    <source>
        <strain evidence="3">IB182496</strain>
    </source>
</reference>
<comment type="caution">
    <text evidence="3">The sequence shown here is derived from an EMBL/GenBank/DDBJ whole genome shotgun (WGS) entry which is preliminary data.</text>
</comment>
<gene>
    <name evidence="3" type="ORF">IDH44_19140</name>
</gene>
<evidence type="ECO:0000313" key="4">
    <source>
        <dbReference type="Proteomes" id="UP000621560"/>
    </source>
</evidence>
<feature type="domain" description="Anti-sigma K factor RskA C-terminal" evidence="2">
    <location>
        <begin position="115"/>
        <end position="252"/>
    </location>
</feature>
<dbReference type="Pfam" id="PF10099">
    <property type="entry name" value="RskA_C"/>
    <property type="match status" value="1"/>
</dbReference>
<evidence type="ECO:0000256" key="1">
    <source>
        <dbReference type="SAM" id="Phobius"/>
    </source>
</evidence>
<accession>A0A927GTG6</accession>
<dbReference type="AlphaFoldDB" id="A0A927GTG6"/>
<dbReference type="InterPro" id="IPR018764">
    <property type="entry name" value="RskA_C"/>
</dbReference>
<proteinExistence type="predicted"/>
<organism evidence="3 4">
    <name type="scientific">Paenibacillus sabuli</name>
    <dbReference type="NCBI Taxonomy" id="2772509"/>
    <lineage>
        <taxon>Bacteria</taxon>
        <taxon>Bacillati</taxon>
        <taxon>Bacillota</taxon>
        <taxon>Bacilli</taxon>
        <taxon>Bacillales</taxon>
        <taxon>Paenibacillaceae</taxon>
        <taxon>Paenibacillus</taxon>
    </lineage>
</organism>
<sequence length="262" mass="28328">MRIRQTADTQERLSGRCPAGWTETDWADEALGNLTGAKRAHMLAHLPDCAVCVRNRETWISIASSRPAGARSTGAAPDAAQEPARIGSPLHMRLRRHVAQLARRRAGRRKLAAGTAAACCLVLLLAWSLHRALPAREPIDAYIDRHEPAAAAVMHDPAATSYRVPPQLGGSGDAYVWINGGSGELLLLIEGWPAYSEQDYQVWAVSGREYANMGVLKQARGRAHLYVKSDLLGEADRIALSVEPKGGSTSPTSLRSIFAKLP</sequence>
<evidence type="ECO:0000259" key="2">
    <source>
        <dbReference type="Pfam" id="PF10099"/>
    </source>
</evidence>
<keyword evidence="1" id="KW-1133">Transmembrane helix</keyword>
<keyword evidence="1" id="KW-0472">Membrane</keyword>
<protein>
    <submittedName>
        <fullName evidence="3">Anti-sigma factor</fullName>
    </submittedName>
</protein>
<dbReference type="RefSeq" id="WP_190920421.1">
    <property type="nucleotide sequence ID" value="NZ_JACXIZ010000035.1"/>
</dbReference>
<name>A0A927GTG6_9BACL</name>
<keyword evidence="1" id="KW-0812">Transmembrane</keyword>
<dbReference type="Proteomes" id="UP000621560">
    <property type="component" value="Unassembled WGS sequence"/>
</dbReference>
<dbReference type="EMBL" id="JACXIZ010000035">
    <property type="protein sequence ID" value="MBD2847321.1"/>
    <property type="molecule type" value="Genomic_DNA"/>
</dbReference>
<dbReference type="GO" id="GO:0005886">
    <property type="term" value="C:plasma membrane"/>
    <property type="evidence" value="ECO:0007669"/>
    <property type="project" value="InterPro"/>
</dbReference>